<reference evidence="2 3" key="1">
    <citation type="submission" date="2012-12" db="EMBL/GenBank/DDBJ databases">
        <title>Whole genome shotgun sequence of Gordonia aichiensis NBRC 108223.</title>
        <authorList>
            <person name="Isaki-Nakamura S."/>
            <person name="Hosoyama A."/>
            <person name="Tsuchikane K."/>
            <person name="Ando Y."/>
            <person name="Baba S."/>
            <person name="Ohji S."/>
            <person name="Hamada M."/>
            <person name="Tamura T."/>
            <person name="Yamazoe A."/>
            <person name="Yamazaki S."/>
            <person name="Fujita N."/>
        </authorList>
    </citation>
    <scope>NUCLEOTIDE SEQUENCE [LARGE SCALE GENOMIC DNA]</scope>
    <source>
        <strain evidence="2 3">NBRC 108223</strain>
    </source>
</reference>
<evidence type="ECO:0000256" key="1">
    <source>
        <dbReference type="SAM" id="Phobius"/>
    </source>
</evidence>
<organism evidence="2 3">
    <name type="scientific">Gordonia aichiensis NBRC 108223</name>
    <dbReference type="NCBI Taxonomy" id="1220583"/>
    <lineage>
        <taxon>Bacteria</taxon>
        <taxon>Bacillati</taxon>
        <taxon>Actinomycetota</taxon>
        <taxon>Actinomycetes</taxon>
        <taxon>Mycobacteriales</taxon>
        <taxon>Gordoniaceae</taxon>
        <taxon>Gordonia</taxon>
    </lineage>
</organism>
<feature type="transmembrane region" description="Helical" evidence="1">
    <location>
        <begin position="266"/>
        <end position="286"/>
    </location>
</feature>
<dbReference type="eggNOG" id="COG0697">
    <property type="taxonomic scope" value="Bacteria"/>
</dbReference>
<dbReference type="Proteomes" id="UP000010988">
    <property type="component" value="Unassembled WGS sequence"/>
</dbReference>
<feature type="transmembrane region" description="Helical" evidence="1">
    <location>
        <begin position="6"/>
        <end position="32"/>
    </location>
</feature>
<feature type="transmembrane region" description="Helical" evidence="1">
    <location>
        <begin position="117"/>
        <end position="135"/>
    </location>
</feature>
<dbReference type="AlphaFoldDB" id="L7KS60"/>
<keyword evidence="1" id="KW-0472">Membrane</keyword>
<protein>
    <recommendedName>
        <fullName evidence="4">EamA domain-containing protein</fullName>
    </recommendedName>
</protein>
<sequence length="310" mass="31467">MGSGGAMTLGIIIAVIGALSFAAASVLQALGAERVAQRAEHRDELRSNTPHPTLRSTAATMLTVPFLVGFVFDIIGFVATIVSARLIPLFLSQTIISARMVATAVLAAIVLKVSLTWREWVSGAVVILSLILLAVSAGREGSDYDAWMGWATLVAGPLLIVIGIAGARVLRRRIAAFAGLIAGAIFGVMAVASRVLTGVSPLQPGVLFTDPALYALLISGIGGFYLFTVALQTGSVNGAAAALVVGQTVLPGAVGIIFLGDVTRSGWGPAAIVAFVAAVVGGVILASSGAVTAVEKAESVNLPAGYGHRG</sequence>
<feature type="transmembrane region" description="Helical" evidence="1">
    <location>
        <begin position="212"/>
        <end position="231"/>
    </location>
</feature>
<dbReference type="EMBL" id="BANR01000031">
    <property type="protein sequence ID" value="GAC50797.1"/>
    <property type="molecule type" value="Genomic_DNA"/>
</dbReference>
<dbReference type="InterPro" id="IPR037185">
    <property type="entry name" value="EmrE-like"/>
</dbReference>
<keyword evidence="3" id="KW-1185">Reference proteome</keyword>
<dbReference type="STRING" id="1220583.GOACH_31_00010"/>
<dbReference type="SUPFAM" id="SSF103481">
    <property type="entry name" value="Multidrug resistance efflux transporter EmrE"/>
    <property type="match status" value="1"/>
</dbReference>
<name>L7KS60_9ACTN</name>
<evidence type="ECO:0008006" key="4">
    <source>
        <dbReference type="Google" id="ProtNLM"/>
    </source>
</evidence>
<keyword evidence="1" id="KW-0812">Transmembrane</keyword>
<dbReference type="PANTHER" id="PTHR40761">
    <property type="entry name" value="CONSERVED INTEGRAL MEMBRANE ALANINE VALINE AND LEUCINE RICH PROTEIN-RELATED"/>
    <property type="match status" value="1"/>
</dbReference>
<feature type="transmembrane region" description="Helical" evidence="1">
    <location>
        <begin position="238"/>
        <end position="260"/>
    </location>
</feature>
<feature type="transmembrane region" description="Helical" evidence="1">
    <location>
        <begin position="62"/>
        <end position="84"/>
    </location>
</feature>
<keyword evidence="1" id="KW-1133">Transmembrane helix</keyword>
<evidence type="ECO:0000313" key="3">
    <source>
        <dbReference type="Proteomes" id="UP000010988"/>
    </source>
</evidence>
<gene>
    <name evidence="2" type="ORF">GOACH_31_00010</name>
</gene>
<feature type="transmembrane region" description="Helical" evidence="1">
    <location>
        <begin position="90"/>
        <end position="110"/>
    </location>
</feature>
<evidence type="ECO:0000313" key="2">
    <source>
        <dbReference type="EMBL" id="GAC50797.1"/>
    </source>
</evidence>
<comment type="caution">
    <text evidence="2">The sequence shown here is derived from an EMBL/GenBank/DDBJ whole genome shotgun (WGS) entry which is preliminary data.</text>
</comment>
<accession>L7KS60</accession>
<proteinExistence type="predicted"/>
<feature type="transmembrane region" description="Helical" evidence="1">
    <location>
        <begin position="174"/>
        <end position="192"/>
    </location>
</feature>
<feature type="transmembrane region" description="Helical" evidence="1">
    <location>
        <begin position="147"/>
        <end position="167"/>
    </location>
</feature>
<dbReference type="PANTHER" id="PTHR40761:SF1">
    <property type="entry name" value="CONSERVED INTEGRAL MEMBRANE ALANINE VALINE AND LEUCINE RICH PROTEIN-RELATED"/>
    <property type="match status" value="1"/>
</dbReference>